<sequence>MHLFPILIFLFLFHAVVTDSNGTTLVSNNTLNIEESDPYNFYFKLTKHCHTPFQLHYTPIGQLCVLVADFVLESSDEQNYDIEAYLNTIQEINLPWQS</sequence>
<dbReference type="AlphaFoldDB" id="A0A7E4ZV34"/>
<evidence type="ECO:0000256" key="1">
    <source>
        <dbReference type="SAM" id="SignalP"/>
    </source>
</evidence>
<proteinExistence type="predicted"/>
<keyword evidence="2" id="KW-1185">Reference proteome</keyword>
<evidence type="ECO:0000313" key="3">
    <source>
        <dbReference type="WBParaSite" id="Pan_g19015.t1"/>
    </source>
</evidence>
<dbReference type="WBParaSite" id="Pan_g19015.t1">
    <property type="protein sequence ID" value="Pan_g19015.t1"/>
    <property type="gene ID" value="Pan_g19015"/>
</dbReference>
<organism evidence="2 3">
    <name type="scientific">Panagrellus redivivus</name>
    <name type="common">Microworm</name>
    <dbReference type="NCBI Taxonomy" id="6233"/>
    <lineage>
        <taxon>Eukaryota</taxon>
        <taxon>Metazoa</taxon>
        <taxon>Ecdysozoa</taxon>
        <taxon>Nematoda</taxon>
        <taxon>Chromadorea</taxon>
        <taxon>Rhabditida</taxon>
        <taxon>Tylenchina</taxon>
        <taxon>Panagrolaimomorpha</taxon>
        <taxon>Panagrolaimoidea</taxon>
        <taxon>Panagrolaimidae</taxon>
        <taxon>Panagrellus</taxon>
    </lineage>
</organism>
<dbReference type="Proteomes" id="UP000492821">
    <property type="component" value="Unassembled WGS sequence"/>
</dbReference>
<accession>A0A7E4ZV34</accession>
<reference evidence="2" key="1">
    <citation type="journal article" date="2013" name="Genetics">
        <title>The draft genome and transcriptome of Panagrellus redivivus are shaped by the harsh demands of a free-living lifestyle.</title>
        <authorList>
            <person name="Srinivasan J."/>
            <person name="Dillman A.R."/>
            <person name="Macchietto M.G."/>
            <person name="Heikkinen L."/>
            <person name="Lakso M."/>
            <person name="Fracchia K.M."/>
            <person name="Antoshechkin I."/>
            <person name="Mortazavi A."/>
            <person name="Wong G."/>
            <person name="Sternberg P.W."/>
        </authorList>
    </citation>
    <scope>NUCLEOTIDE SEQUENCE [LARGE SCALE GENOMIC DNA]</scope>
    <source>
        <strain evidence="2">MT8872</strain>
    </source>
</reference>
<feature type="chain" id="PRO_5028866502" evidence="1">
    <location>
        <begin position="19"/>
        <end position="98"/>
    </location>
</feature>
<name>A0A7E4ZV34_PANRE</name>
<evidence type="ECO:0000313" key="2">
    <source>
        <dbReference type="Proteomes" id="UP000492821"/>
    </source>
</evidence>
<feature type="signal peptide" evidence="1">
    <location>
        <begin position="1"/>
        <end position="18"/>
    </location>
</feature>
<protein>
    <submittedName>
        <fullName evidence="3">Secreted protein</fullName>
    </submittedName>
</protein>
<keyword evidence="1" id="KW-0732">Signal</keyword>
<reference evidence="3" key="2">
    <citation type="submission" date="2020-10" db="UniProtKB">
        <authorList>
            <consortium name="WormBaseParasite"/>
        </authorList>
    </citation>
    <scope>IDENTIFICATION</scope>
</reference>